<reference evidence="2 3" key="1">
    <citation type="submission" date="2017-12" db="EMBL/GenBank/DDBJ databases">
        <title>Genomic Encyclopedia of Type Strains, Phase III (KMG-III): the genomes of soil and plant-associated and newly described type strains.</title>
        <authorList>
            <person name="Whitman W."/>
        </authorList>
    </citation>
    <scope>NUCLEOTIDE SEQUENCE [LARGE SCALE GENOMIC DNA]</scope>
    <source>
        <strain evidence="2 3">LP43</strain>
    </source>
</reference>
<dbReference type="PANTHER" id="PTHR45947">
    <property type="entry name" value="SULFOQUINOVOSYL TRANSFERASE SQD2"/>
    <property type="match status" value="1"/>
</dbReference>
<evidence type="ECO:0000313" key="3">
    <source>
        <dbReference type="Proteomes" id="UP000233782"/>
    </source>
</evidence>
<sequence length="387" mass="43810">MKIVYTAPNRGHHYLYAGALNTAGNLHAFISGFPRISPRAKAPDLMGKLFSADILQTLYVLSLKMKLPDRICTFLAFLSKIEQDLACRKFVKNCDVFLYYSGSGLFSSRYGKKRSVINIVEAVNSHVEYQEELLENEFLKLKLPWKPFLSIEKKRRLQEYKEADYILLPSEFVKRSFIEKGFPAEKLIKIPYGFNKLDNSRSKRDARSESFTVLYVGTISVRKGVRYLIEAFKQLNCPQKQLIIVGPDANDGAINGLDLTPNIVFTGVLKGEKLKDAYRSADVFCLPSIEEGLALVLGEALSYGLPVIATCNTGAEDVIVDGNEGYIVPIRDSEVIREKLQMLIDNRELLNNLRTNTIARLENLNGWEEAGKELISNLYQVFCRNNR</sequence>
<organism evidence="2 3">
    <name type="scientific">Pontibacter ramchanderi</name>
    <dbReference type="NCBI Taxonomy" id="1179743"/>
    <lineage>
        <taxon>Bacteria</taxon>
        <taxon>Pseudomonadati</taxon>
        <taxon>Bacteroidota</taxon>
        <taxon>Cytophagia</taxon>
        <taxon>Cytophagales</taxon>
        <taxon>Hymenobacteraceae</taxon>
        <taxon>Pontibacter</taxon>
    </lineage>
</organism>
<proteinExistence type="predicted"/>
<evidence type="ECO:0000259" key="1">
    <source>
        <dbReference type="Pfam" id="PF00534"/>
    </source>
</evidence>
<dbReference type="Gene3D" id="3.40.50.2000">
    <property type="entry name" value="Glycogen Phosphorylase B"/>
    <property type="match status" value="2"/>
</dbReference>
<dbReference type="PANTHER" id="PTHR45947:SF3">
    <property type="entry name" value="SULFOQUINOVOSYL TRANSFERASE SQD2"/>
    <property type="match status" value="1"/>
</dbReference>
<dbReference type="RefSeq" id="WP_101442755.1">
    <property type="nucleotide sequence ID" value="NZ_PJMU01000001.1"/>
</dbReference>
<gene>
    <name evidence="2" type="ORF">BD749_0469</name>
</gene>
<comment type="caution">
    <text evidence="2">The sequence shown here is derived from an EMBL/GenBank/DDBJ whole genome shotgun (WGS) entry which is preliminary data.</text>
</comment>
<accession>A0A2N3V1M6</accession>
<dbReference type="InterPro" id="IPR050194">
    <property type="entry name" value="Glycosyltransferase_grp1"/>
</dbReference>
<dbReference type="EMBL" id="PJMU01000001">
    <property type="protein sequence ID" value="PKV75527.1"/>
    <property type="molecule type" value="Genomic_DNA"/>
</dbReference>
<dbReference type="Proteomes" id="UP000233782">
    <property type="component" value="Unassembled WGS sequence"/>
</dbReference>
<dbReference type="Pfam" id="PF00534">
    <property type="entry name" value="Glycos_transf_1"/>
    <property type="match status" value="1"/>
</dbReference>
<dbReference type="SUPFAM" id="SSF53756">
    <property type="entry name" value="UDP-Glycosyltransferase/glycogen phosphorylase"/>
    <property type="match status" value="1"/>
</dbReference>
<keyword evidence="2" id="KW-0808">Transferase</keyword>
<dbReference type="InterPro" id="IPR001296">
    <property type="entry name" value="Glyco_trans_1"/>
</dbReference>
<dbReference type="CDD" id="cd03801">
    <property type="entry name" value="GT4_PimA-like"/>
    <property type="match status" value="1"/>
</dbReference>
<dbReference type="OrthoDB" id="596635at2"/>
<protein>
    <submittedName>
        <fullName evidence="2">Glycosyl transferase family 1</fullName>
    </submittedName>
</protein>
<dbReference type="GO" id="GO:0016757">
    <property type="term" value="F:glycosyltransferase activity"/>
    <property type="evidence" value="ECO:0007669"/>
    <property type="project" value="InterPro"/>
</dbReference>
<keyword evidence="3" id="KW-1185">Reference proteome</keyword>
<dbReference type="AlphaFoldDB" id="A0A2N3V1M6"/>
<name>A0A2N3V1M6_9BACT</name>
<feature type="domain" description="Glycosyl transferase family 1" evidence="1">
    <location>
        <begin position="199"/>
        <end position="357"/>
    </location>
</feature>
<evidence type="ECO:0000313" key="2">
    <source>
        <dbReference type="EMBL" id="PKV75527.1"/>
    </source>
</evidence>